<dbReference type="AlphaFoldDB" id="K9FN16"/>
<dbReference type="EMBL" id="AKCT01000341">
    <property type="protein sequence ID" value="EKV04168.1"/>
    <property type="molecule type" value="Genomic_DNA"/>
</dbReference>
<dbReference type="InParanoid" id="K9FN16"/>
<dbReference type="STRING" id="1170229.K9FN16"/>
<name>K9FN16_PEND2</name>
<keyword evidence="2" id="KW-1185">Reference proteome</keyword>
<dbReference type="OMA" id="YSWLATH"/>
<comment type="caution">
    <text evidence="1">The sequence shown here is derived from an EMBL/GenBank/DDBJ whole genome shotgun (WGS) entry which is preliminary data.</text>
</comment>
<proteinExistence type="predicted"/>
<dbReference type="OrthoDB" id="4307211at2759"/>
<protein>
    <submittedName>
        <fullName evidence="1">Uncharacterized protein</fullName>
    </submittedName>
</protein>
<evidence type="ECO:0000313" key="1">
    <source>
        <dbReference type="EMBL" id="EKV04168.1"/>
    </source>
</evidence>
<dbReference type="HOGENOM" id="CLU_156032_0_0_1"/>
<organism evidence="1 2">
    <name type="scientific">Penicillium digitatum (strain PHI26 / CECT 20796)</name>
    <name type="common">Green mold</name>
    <dbReference type="NCBI Taxonomy" id="1170229"/>
    <lineage>
        <taxon>Eukaryota</taxon>
        <taxon>Fungi</taxon>
        <taxon>Dikarya</taxon>
        <taxon>Ascomycota</taxon>
        <taxon>Pezizomycotina</taxon>
        <taxon>Eurotiomycetes</taxon>
        <taxon>Eurotiomycetidae</taxon>
        <taxon>Eurotiales</taxon>
        <taxon>Aspergillaceae</taxon>
        <taxon>Penicillium</taxon>
    </lineage>
</organism>
<dbReference type="eggNOG" id="KOG1075">
    <property type="taxonomic scope" value="Eukaryota"/>
</dbReference>
<gene>
    <name evidence="1" type="ORF">PDIG_90320</name>
</gene>
<dbReference type="Proteomes" id="UP000009882">
    <property type="component" value="Unassembled WGS sequence"/>
</dbReference>
<evidence type="ECO:0000313" key="2">
    <source>
        <dbReference type="Proteomes" id="UP000009882"/>
    </source>
</evidence>
<sequence length="119" mass="13505">MRRLYGPLPRCRAYLLTQFRTGHCWSSTYAKVFRFRDDDLCVCGERESVTRVLLDCSDLRDLRRELRVKAGDAFSSVSALLGGSEEGRKGKPDNASRVKMMDAVLDLVEASQLFRSRAP</sequence>
<accession>K9FN16</accession>
<reference evidence="2" key="1">
    <citation type="journal article" date="2012" name="BMC Genomics">
        <title>Genome sequence of the necrotrophic fungus Penicillium digitatum, the main postharvest pathogen of citrus.</title>
        <authorList>
            <person name="Marcet-Houben M."/>
            <person name="Ballester A.-R."/>
            <person name="de la Fuente B."/>
            <person name="Harries E."/>
            <person name="Marcos J.F."/>
            <person name="Gonzalez-Candelas L."/>
            <person name="Gabaldon T."/>
        </authorList>
    </citation>
    <scope>NUCLEOTIDE SEQUENCE [LARGE SCALE GENOMIC DNA]</scope>
    <source>
        <strain evidence="2">PHI26 / CECT 20796</strain>
    </source>
</reference>